<protein>
    <recommendedName>
        <fullName evidence="3">Isopenicillin N synthase-like Fe(2+) 2OG dioxygenase domain-containing protein</fullName>
    </recommendedName>
</protein>
<reference evidence="1" key="2">
    <citation type="submission" date="2023-06" db="EMBL/GenBank/DDBJ databases">
        <authorList>
            <person name="Ma L."/>
            <person name="Liu K.-W."/>
            <person name="Li Z."/>
            <person name="Hsiao Y.-Y."/>
            <person name="Qi Y."/>
            <person name="Fu T."/>
            <person name="Tang G."/>
            <person name="Zhang D."/>
            <person name="Sun W.-H."/>
            <person name="Liu D.-K."/>
            <person name="Li Y."/>
            <person name="Chen G.-Z."/>
            <person name="Liu X.-D."/>
            <person name="Liao X.-Y."/>
            <person name="Jiang Y.-T."/>
            <person name="Yu X."/>
            <person name="Hao Y."/>
            <person name="Huang J."/>
            <person name="Zhao X.-W."/>
            <person name="Ke S."/>
            <person name="Chen Y.-Y."/>
            <person name="Wu W.-L."/>
            <person name="Hsu J.-L."/>
            <person name="Lin Y.-F."/>
            <person name="Huang M.-D."/>
            <person name="Li C.-Y."/>
            <person name="Huang L."/>
            <person name="Wang Z.-W."/>
            <person name="Zhao X."/>
            <person name="Zhong W.-Y."/>
            <person name="Peng D.-H."/>
            <person name="Ahmad S."/>
            <person name="Lan S."/>
            <person name="Zhang J.-S."/>
            <person name="Tsai W.-C."/>
            <person name="Van De Peer Y."/>
            <person name="Liu Z.-J."/>
        </authorList>
    </citation>
    <scope>NUCLEOTIDE SEQUENCE</scope>
    <source>
        <strain evidence="1">SCP</strain>
        <tissue evidence="1">Leaves</tissue>
    </source>
</reference>
<dbReference type="SUPFAM" id="SSF51197">
    <property type="entry name" value="Clavaminate synthase-like"/>
    <property type="match status" value="1"/>
</dbReference>
<gene>
    <name evidence="1" type="ORF">QJS04_geneDACA008755</name>
</gene>
<dbReference type="InterPro" id="IPR027443">
    <property type="entry name" value="IPNS-like_sf"/>
</dbReference>
<sequence length="83" mass="9266">MILSNGKFKSISHKSTVKTEKERLSLATFQSSSYDACIGPVPELVRGGEAYYHKSMDHGQFFNIFLSSKLKGKGHMEAVKLQN</sequence>
<proteinExistence type="predicted"/>
<keyword evidence="2" id="KW-1185">Reference proteome</keyword>
<dbReference type="Proteomes" id="UP001179952">
    <property type="component" value="Unassembled WGS sequence"/>
</dbReference>
<dbReference type="Gene3D" id="2.60.120.330">
    <property type="entry name" value="B-lactam Antibiotic, Isopenicillin N Synthase, Chain"/>
    <property type="match status" value="1"/>
</dbReference>
<reference evidence="1" key="1">
    <citation type="journal article" date="2023" name="Nat. Commun.">
        <title>Diploid and tetraploid genomes of Acorus and the evolution of monocots.</title>
        <authorList>
            <person name="Ma L."/>
            <person name="Liu K.W."/>
            <person name="Li Z."/>
            <person name="Hsiao Y.Y."/>
            <person name="Qi Y."/>
            <person name="Fu T."/>
            <person name="Tang G.D."/>
            <person name="Zhang D."/>
            <person name="Sun W.H."/>
            <person name="Liu D.K."/>
            <person name="Li Y."/>
            <person name="Chen G.Z."/>
            <person name="Liu X.D."/>
            <person name="Liao X.Y."/>
            <person name="Jiang Y.T."/>
            <person name="Yu X."/>
            <person name="Hao Y."/>
            <person name="Huang J."/>
            <person name="Zhao X.W."/>
            <person name="Ke S."/>
            <person name="Chen Y.Y."/>
            <person name="Wu W.L."/>
            <person name="Hsu J.L."/>
            <person name="Lin Y.F."/>
            <person name="Huang M.D."/>
            <person name="Li C.Y."/>
            <person name="Huang L."/>
            <person name="Wang Z.W."/>
            <person name="Zhao X."/>
            <person name="Zhong W.Y."/>
            <person name="Peng D.H."/>
            <person name="Ahmad S."/>
            <person name="Lan S."/>
            <person name="Zhang J.S."/>
            <person name="Tsai W.C."/>
            <person name="Van de Peer Y."/>
            <person name="Liu Z.J."/>
        </authorList>
    </citation>
    <scope>NUCLEOTIDE SEQUENCE</scope>
    <source>
        <strain evidence="1">SCP</strain>
    </source>
</reference>
<organism evidence="1 2">
    <name type="scientific">Acorus gramineus</name>
    <name type="common">Dwarf sweet flag</name>
    <dbReference type="NCBI Taxonomy" id="55184"/>
    <lineage>
        <taxon>Eukaryota</taxon>
        <taxon>Viridiplantae</taxon>
        <taxon>Streptophyta</taxon>
        <taxon>Embryophyta</taxon>
        <taxon>Tracheophyta</taxon>
        <taxon>Spermatophyta</taxon>
        <taxon>Magnoliopsida</taxon>
        <taxon>Liliopsida</taxon>
        <taxon>Acoraceae</taxon>
        <taxon>Acorus</taxon>
    </lineage>
</organism>
<dbReference type="AlphaFoldDB" id="A0AAV9AFF9"/>
<dbReference type="EMBL" id="JAUJYN010000010">
    <property type="protein sequence ID" value="KAK1262705.1"/>
    <property type="molecule type" value="Genomic_DNA"/>
</dbReference>
<evidence type="ECO:0000313" key="1">
    <source>
        <dbReference type="EMBL" id="KAK1262705.1"/>
    </source>
</evidence>
<evidence type="ECO:0000313" key="2">
    <source>
        <dbReference type="Proteomes" id="UP001179952"/>
    </source>
</evidence>
<evidence type="ECO:0008006" key="3">
    <source>
        <dbReference type="Google" id="ProtNLM"/>
    </source>
</evidence>
<name>A0AAV9AFF9_ACOGR</name>
<comment type="caution">
    <text evidence="1">The sequence shown here is derived from an EMBL/GenBank/DDBJ whole genome shotgun (WGS) entry which is preliminary data.</text>
</comment>
<accession>A0AAV9AFF9</accession>